<evidence type="ECO:0000313" key="13">
    <source>
        <dbReference type="Proteomes" id="UP001212841"/>
    </source>
</evidence>
<dbReference type="PROSITE" id="PS51384">
    <property type="entry name" value="FAD_FR"/>
    <property type="match status" value="1"/>
</dbReference>
<dbReference type="PRINTS" id="PR00369">
    <property type="entry name" value="FLAVODOXIN"/>
</dbReference>
<evidence type="ECO:0000259" key="10">
    <source>
        <dbReference type="PROSITE" id="PS50902"/>
    </source>
</evidence>
<dbReference type="GO" id="GO:0050667">
    <property type="term" value="P:homocysteine metabolic process"/>
    <property type="evidence" value="ECO:0007669"/>
    <property type="project" value="TreeGrafter"/>
</dbReference>
<keyword evidence="7" id="KW-0521">NADP</keyword>
<dbReference type="Gene3D" id="1.20.990.10">
    <property type="entry name" value="NADPH-cytochrome p450 Reductase, Chain A, domain 3"/>
    <property type="match status" value="1"/>
</dbReference>
<gene>
    <name evidence="12" type="ORF">HK097_010367</name>
</gene>
<dbReference type="GO" id="GO:0005829">
    <property type="term" value="C:cytosol"/>
    <property type="evidence" value="ECO:0007669"/>
    <property type="project" value="TreeGrafter"/>
</dbReference>
<evidence type="ECO:0000256" key="1">
    <source>
        <dbReference type="ARBA" id="ARBA00001917"/>
    </source>
</evidence>
<keyword evidence="4" id="KW-0285">Flavoprotein</keyword>
<name>A0AAD5X377_9FUNG</name>
<evidence type="ECO:0000256" key="9">
    <source>
        <dbReference type="SAM" id="MobiDB-lite"/>
    </source>
</evidence>
<dbReference type="PRINTS" id="PR00371">
    <property type="entry name" value="FPNCR"/>
</dbReference>
<feature type="region of interest" description="Disordered" evidence="9">
    <location>
        <begin position="180"/>
        <end position="244"/>
    </location>
</feature>
<dbReference type="SUPFAM" id="SSF52218">
    <property type="entry name" value="Flavoproteins"/>
    <property type="match status" value="1"/>
</dbReference>
<dbReference type="PROSITE" id="PS50902">
    <property type="entry name" value="FLAVODOXIN_LIKE"/>
    <property type="match status" value="1"/>
</dbReference>
<keyword evidence="5" id="KW-0288">FMN</keyword>
<evidence type="ECO:0000256" key="3">
    <source>
        <dbReference type="ARBA" id="ARBA00022605"/>
    </source>
</evidence>
<evidence type="ECO:0000256" key="8">
    <source>
        <dbReference type="ARBA" id="ARBA00023002"/>
    </source>
</evidence>
<dbReference type="Pfam" id="PF00667">
    <property type="entry name" value="FAD_binding_1"/>
    <property type="match status" value="1"/>
</dbReference>
<evidence type="ECO:0000256" key="6">
    <source>
        <dbReference type="ARBA" id="ARBA00022827"/>
    </source>
</evidence>
<dbReference type="Gene3D" id="3.40.50.360">
    <property type="match status" value="1"/>
</dbReference>
<evidence type="ECO:0000256" key="4">
    <source>
        <dbReference type="ARBA" id="ARBA00022630"/>
    </source>
</evidence>
<dbReference type="GO" id="GO:0010181">
    <property type="term" value="F:FMN binding"/>
    <property type="evidence" value="ECO:0007669"/>
    <property type="project" value="InterPro"/>
</dbReference>
<feature type="non-terminal residue" evidence="12">
    <location>
        <position position="624"/>
    </location>
</feature>
<keyword evidence="13" id="KW-1185">Reference proteome</keyword>
<evidence type="ECO:0000256" key="7">
    <source>
        <dbReference type="ARBA" id="ARBA00022857"/>
    </source>
</evidence>
<dbReference type="Gene3D" id="3.40.50.80">
    <property type="entry name" value="Nucleotide-binding domain of ferredoxin-NADP reductase (FNR) module"/>
    <property type="match status" value="1"/>
</dbReference>
<comment type="cofactor">
    <cofactor evidence="1">
        <name>FMN</name>
        <dbReference type="ChEBI" id="CHEBI:58210"/>
    </cofactor>
</comment>
<dbReference type="SUPFAM" id="SSF52343">
    <property type="entry name" value="Ferredoxin reductase-like, C-terminal NADP-linked domain"/>
    <property type="match status" value="1"/>
</dbReference>
<keyword evidence="6" id="KW-0274">FAD</keyword>
<keyword evidence="3" id="KW-0028">Amino-acid biosynthesis</keyword>
<evidence type="ECO:0000259" key="11">
    <source>
        <dbReference type="PROSITE" id="PS51384"/>
    </source>
</evidence>
<evidence type="ECO:0000256" key="5">
    <source>
        <dbReference type="ARBA" id="ARBA00022643"/>
    </source>
</evidence>
<reference evidence="12" key="1">
    <citation type="submission" date="2020-05" db="EMBL/GenBank/DDBJ databases">
        <title>Phylogenomic resolution of chytrid fungi.</title>
        <authorList>
            <person name="Stajich J.E."/>
            <person name="Amses K."/>
            <person name="Simmons R."/>
            <person name="Seto K."/>
            <person name="Myers J."/>
            <person name="Bonds A."/>
            <person name="Quandt C.A."/>
            <person name="Barry K."/>
            <person name="Liu P."/>
            <person name="Grigoriev I."/>
            <person name="Longcore J.E."/>
            <person name="James T.Y."/>
        </authorList>
    </citation>
    <scope>NUCLEOTIDE SEQUENCE</scope>
    <source>
        <strain evidence="12">JEL0318</strain>
    </source>
</reference>
<protein>
    <submittedName>
        <fullName evidence="12">Uncharacterized protein</fullName>
    </submittedName>
</protein>
<dbReference type="FunFam" id="3.40.50.360:FF:000059">
    <property type="entry name" value="5-methyltetrahydrofolate-homocysteine methyltransferase reductase"/>
    <property type="match status" value="1"/>
</dbReference>
<sequence>MTSDRAQQLVVLYASQTGNAEWIAKHIHEEALARGYQSQCFVLDEFVKVDLKQNLAMIIVASTTGDGDPPDNATKFWRWLRRAKGPELEAIKGKKYALLGLGDTNYSNFCNTAKRLDRKFSDLGAEVFLAKGFADDATGLEEVVDPWIAKLWDALPSTVEYDESKYQAYVAGGSKSKLRLNKTSETNGTTEEKKSDNDTVNGIAKKVEQLQVKATEPVDQTAAPAQTQSEDHSSLANGLAADTPSADEADRFDVATTIVIDKAVVEAATELKGVPKLPAEFLVVSPGSETRSVEESRAHHLDLYKPVAGTAAYDYTVSSPFASKISSVRCLTGPRALKRVIEITLDLSGLGWEYVPGDAFGINCPNPDKLVLAVLEMLALDPVQTFKMEPKQAGGSSGLPFELNKPCTYYEVLKYFLDLHSLPRKSFFRVLAEYASDLAERRTLLFLSSTQGATTYRNLRLQQPTLLDILHTFPSCKPPFARLLETIPRLQPRYYSVASCRATSPSSVSFAFNIVEYHTEPPFNKPTRGLCSTWLDELTGRASEQGKTINFTNDSRIPIFPKPPVDFRLPESSETPLIMIAAGTGLTPFMGFLKQREADSKAGKRLGDAWLFHGRRFKGEDGDG</sequence>
<feature type="domain" description="FAD-binding FR-type" evidence="11">
    <location>
        <begin position="318"/>
        <end position="570"/>
    </location>
</feature>
<evidence type="ECO:0000256" key="2">
    <source>
        <dbReference type="ARBA" id="ARBA00001974"/>
    </source>
</evidence>
<dbReference type="PANTHER" id="PTHR19384:SF84">
    <property type="entry name" value="METHIONINE SYNTHASE REDUCTASE"/>
    <property type="match status" value="1"/>
</dbReference>
<dbReference type="EMBL" id="JADGJD010000762">
    <property type="protein sequence ID" value="KAJ3048638.1"/>
    <property type="molecule type" value="Genomic_DNA"/>
</dbReference>
<proteinExistence type="predicted"/>
<dbReference type="InterPro" id="IPR008254">
    <property type="entry name" value="Flavodoxin/NO_synth"/>
</dbReference>
<dbReference type="InterPro" id="IPR039261">
    <property type="entry name" value="FNR_nucleotide-bd"/>
</dbReference>
<feature type="domain" description="Flavodoxin-like" evidence="10">
    <location>
        <begin position="9"/>
        <end position="152"/>
    </location>
</feature>
<dbReference type="InterPro" id="IPR017938">
    <property type="entry name" value="Riboflavin_synthase-like_b-brl"/>
</dbReference>
<organism evidence="12 13">
    <name type="scientific">Rhizophlyctis rosea</name>
    <dbReference type="NCBI Taxonomy" id="64517"/>
    <lineage>
        <taxon>Eukaryota</taxon>
        <taxon>Fungi</taxon>
        <taxon>Fungi incertae sedis</taxon>
        <taxon>Chytridiomycota</taxon>
        <taxon>Chytridiomycota incertae sedis</taxon>
        <taxon>Chytridiomycetes</taxon>
        <taxon>Rhizophlyctidales</taxon>
        <taxon>Rhizophlyctidaceae</taxon>
        <taxon>Rhizophlyctis</taxon>
    </lineage>
</organism>
<dbReference type="GO" id="GO:0009086">
    <property type="term" value="P:methionine biosynthetic process"/>
    <property type="evidence" value="ECO:0007669"/>
    <property type="project" value="TreeGrafter"/>
</dbReference>
<dbReference type="Gene3D" id="2.40.30.10">
    <property type="entry name" value="Translation factors"/>
    <property type="match status" value="1"/>
</dbReference>
<dbReference type="InterPro" id="IPR023173">
    <property type="entry name" value="NADPH_Cyt_P450_Rdtase_alpha"/>
</dbReference>
<dbReference type="Pfam" id="PF00258">
    <property type="entry name" value="Flavodoxin_1"/>
    <property type="match status" value="1"/>
</dbReference>
<dbReference type="InterPro" id="IPR001094">
    <property type="entry name" value="Flavdoxin-like"/>
</dbReference>
<accession>A0AAD5X377</accession>
<evidence type="ECO:0000313" key="12">
    <source>
        <dbReference type="EMBL" id="KAJ3048638.1"/>
    </source>
</evidence>
<dbReference type="InterPro" id="IPR029039">
    <property type="entry name" value="Flavoprotein-like_sf"/>
</dbReference>
<dbReference type="InterPro" id="IPR017927">
    <property type="entry name" value="FAD-bd_FR_type"/>
</dbReference>
<dbReference type="GO" id="GO:0030586">
    <property type="term" value="F:[methionine synthase] reductase (NADPH) activity"/>
    <property type="evidence" value="ECO:0007669"/>
    <property type="project" value="TreeGrafter"/>
</dbReference>
<dbReference type="FunFam" id="1.20.990.10:FF:000007">
    <property type="entry name" value="Methionine synthase reductase"/>
    <property type="match status" value="1"/>
</dbReference>
<dbReference type="Proteomes" id="UP001212841">
    <property type="component" value="Unassembled WGS sequence"/>
</dbReference>
<dbReference type="PANTHER" id="PTHR19384">
    <property type="entry name" value="NITRIC OXIDE SYNTHASE-RELATED"/>
    <property type="match status" value="1"/>
</dbReference>
<dbReference type="InterPro" id="IPR003097">
    <property type="entry name" value="CysJ-like_FAD-binding"/>
</dbReference>
<comment type="cofactor">
    <cofactor evidence="2">
        <name>FAD</name>
        <dbReference type="ChEBI" id="CHEBI:57692"/>
    </cofactor>
</comment>
<dbReference type="GO" id="GO:0050660">
    <property type="term" value="F:flavin adenine dinucleotide binding"/>
    <property type="evidence" value="ECO:0007669"/>
    <property type="project" value="TreeGrafter"/>
</dbReference>
<comment type="caution">
    <text evidence="12">The sequence shown here is derived from an EMBL/GenBank/DDBJ whole genome shotgun (WGS) entry which is preliminary data.</text>
</comment>
<dbReference type="AlphaFoldDB" id="A0AAD5X377"/>
<keyword evidence="8" id="KW-0560">Oxidoreductase</keyword>
<dbReference type="SUPFAM" id="SSF63380">
    <property type="entry name" value="Riboflavin synthase domain-like"/>
    <property type="match status" value="1"/>
</dbReference>
<dbReference type="InterPro" id="IPR001709">
    <property type="entry name" value="Flavoprot_Pyr_Nucl_cyt_Rdtase"/>
</dbReference>